<dbReference type="PROSITE" id="PS00102">
    <property type="entry name" value="PHOSPHORYLASE"/>
    <property type="match status" value="1"/>
</dbReference>
<accession>A0A5R8QDX9</accession>
<evidence type="ECO:0000256" key="2">
    <source>
        <dbReference type="ARBA" id="ARBA00001933"/>
    </source>
</evidence>
<evidence type="ECO:0000313" key="12">
    <source>
        <dbReference type="EMBL" id="TLG75441.1"/>
    </source>
</evidence>
<keyword evidence="7 10" id="KW-0663">Pyridoxal phosphate</keyword>
<evidence type="ECO:0000256" key="1">
    <source>
        <dbReference type="ARBA" id="ARBA00001275"/>
    </source>
</evidence>
<comment type="function">
    <text evidence="9">Phosphorylase is an important allosteric enzyme in carbohydrate metabolism. Enzymes from different sources differ in their regulatory mechanisms and in their natural substrates. However, all known phosphorylases share catalytic and structural properties.</text>
</comment>
<dbReference type="OrthoDB" id="9760804at2"/>
<dbReference type="AlphaFoldDB" id="A0A5R8QDX9"/>
<dbReference type="EMBL" id="VBWP01000003">
    <property type="protein sequence ID" value="TLG75441.1"/>
    <property type="molecule type" value="Genomic_DNA"/>
</dbReference>
<evidence type="ECO:0000256" key="3">
    <source>
        <dbReference type="ARBA" id="ARBA00006047"/>
    </source>
</evidence>
<dbReference type="InterPro" id="IPR035090">
    <property type="entry name" value="Pyridoxal_P_attach_site"/>
</dbReference>
<evidence type="ECO:0000313" key="13">
    <source>
        <dbReference type="Proteomes" id="UP000306912"/>
    </source>
</evidence>
<dbReference type="Gene3D" id="3.40.50.2000">
    <property type="entry name" value="Glycogen Phosphorylase B"/>
    <property type="match status" value="2"/>
</dbReference>
<dbReference type="FunFam" id="3.40.50.2000:FF:000003">
    <property type="entry name" value="Alpha-1,4 glucan phosphorylase"/>
    <property type="match status" value="1"/>
</dbReference>
<dbReference type="GO" id="GO:0005980">
    <property type="term" value="P:glycogen catabolic process"/>
    <property type="evidence" value="ECO:0007669"/>
    <property type="project" value="TreeGrafter"/>
</dbReference>
<keyword evidence="8 11" id="KW-0119">Carbohydrate metabolism</keyword>
<comment type="similarity">
    <text evidence="3 11">Belongs to the glycogen phosphorylase family.</text>
</comment>
<evidence type="ECO:0000256" key="5">
    <source>
        <dbReference type="ARBA" id="ARBA00022676"/>
    </source>
</evidence>
<protein>
    <recommendedName>
        <fullName evidence="11">Alpha-1,4 glucan phosphorylase</fullName>
        <ecNumber evidence="11">2.4.1.1</ecNumber>
    </recommendedName>
</protein>
<feature type="modified residue" description="N6-(pyridoxal phosphate)lysine" evidence="10">
    <location>
        <position position="631"/>
    </location>
</feature>
<sequence>MNKQEFSQQFISRLKSQTGKPLEETTANERYYVLAELTKELITDNWIASELEHRNQKRVYYFSMEFLMGRLLTNNLQNMGYYHMVQEAMTEIGIDINTLENAEDDMGLGNGGLGRLAACFLDSAASLGYPVQGNTIRYQYGFFDQKIVEGQQIELAQQWLRRGTHEWEVCREDEAVVVNYGSGASLQAVLAVPYDLPIIGYNGKTINTLRMWSAQPVTEALVSSAEYSDYEHETRMITQFLYPDDSTPEGQRLRLRQQYFFSSAGAQALVRNHVSKGRELETFADYHTIQINDTHPTLVIPELVRIFVDEHGMGFEAAWKLVQQTVAYTNHTLLAEALEEWDEIYIQELFPRVYDIIVAIEKWFMASLVSKGYTESQLAAVKIIANGKVRMAYLAVVGSFSINGVAALHTDLLKNDALKQLFAIYPDRFNNKTNGVTQRRWLLYSNPELAKLITEKIGDAWTTDMENELLRLLAFIDDESFLDRLLEIKQGNKERLADYIEDQLGVAIDSSSIFDIQIKRLHAYKRQLMNVFHIIYLYQRLKTEADFTIVPRTFIFGAKAAASYVFAKEVIQLINVVADIVNNDPDVNKYLRVVFIPNYNVSKAELLFPAADVSEQISTAGKEASGTGNMKFMMNGAITLGTLDGANVEIHERVGDDNSFIFGLQADEVSELSNKHQDNLAIVAENKQYQKIMDFLKNPQDLGSSFVLAPDTFAKIVSDLIDGNDEYFVFSDLAAYIKAQEEIAEAYSNRHVWAKMMLVNIAYSGYFSSDRTIHQYAKDIWRLG</sequence>
<keyword evidence="5 11" id="KW-0328">Glycosyltransferase</keyword>
<evidence type="ECO:0000256" key="4">
    <source>
        <dbReference type="ARBA" id="ARBA00022533"/>
    </source>
</evidence>
<dbReference type="InterPro" id="IPR011833">
    <property type="entry name" value="Glycg_phsphrylas"/>
</dbReference>
<organism evidence="12 13">
    <name type="scientific">Culicoidibacter larvae</name>
    <dbReference type="NCBI Taxonomy" id="2579976"/>
    <lineage>
        <taxon>Bacteria</taxon>
        <taxon>Bacillati</taxon>
        <taxon>Bacillota</taxon>
        <taxon>Culicoidibacteria</taxon>
        <taxon>Culicoidibacterales</taxon>
        <taxon>Culicoidibacteraceae</taxon>
        <taxon>Culicoidibacter</taxon>
    </lineage>
</organism>
<evidence type="ECO:0000256" key="6">
    <source>
        <dbReference type="ARBA" id="ARBA00022679"/>
    </source>
</evidence>
<dbReference type="FunCoup" id="A0A5R8QDX9">
    <property type="interactions" value="252"/>
</dbReference>
<dbReference type="EC" id="2.4.1.1" evidence="11"/>
<evidence type="ECO:0000256" key="9">
    <source>
        <dbReference type="ARBA" id="ARBA00025174"/>
    </source>
</evidence>
<dbReference type="GO" id="GO:0030170">
    <property type="term" value="F:pyridoxal phosphate binding"/>
    <property type="evidence" value="ECO:0007669"/>
    <property type="project" value="InterPro"/>
</dbReference>
<evidence type="ECO:0000256" key="7">
    <source>
        <dbReference type="ARBA" id="ARBA00022898"/>
    </source>
</evidence>
<comment type="function">
    <text evidence="11">Allosteric enzyme that catalyzes the rate-limiting step in glycogen catabolism, the phosphorolytic cleavage of glycogen to produce glucose-1-phosphate, and plays a central role in maintaining cellular and organismal glucose homeostasis.</text>
</comment>
<dbReference type="PANTHER" id="PTHR11468">
    <property type="entry name" value="GLYCOGEN PHOSPHORYLASE"/>
    <property type="match status" value="1"/>
</dbReference>
<dbReference type="GO" id="GO:0005737">
    <property type="term" value="C:cytoplasm"/>
    <property type="evidence" value="ECO:0007669"/>
    <property type="project" value="TreeGrafter"/>
</dbReference>
<gene>
    <name evidence="12" type="ORF">FEZ08_05170</name>
</gene>
<reference evidence="12 13" key="1">
    <citation type="submission" date="2019-05" db="EMBL/GenBank/DDBJ databases">
        <title>Culicoidintestinum kansasii gen. nov., sp. nov. from the gastrointestinal tract of the biting midge, Culicoides sonorensis.</title>
        <authorList>
            <person name="Neupane S."/>
            <person name="Ghosh A."/>
            <person name="Gunther S."/>
            <person name="Martin K."/>
            <person name="Zurek L."/>
        </authorList>
    </citation>
    <scope>NUCLEOTIDE SEQUENCE [LARGE SCALE GENOMIC DNA]</scope>
    <source>
        <strain evidence="12 13">CS-1</strain>
    </source>
</reference>
<comment type="caution">
    <text evidence="12">The sequence shown here is derived from an EMBL/GenBank/DDBJ whole genome shotgun (WGS) entry which is preliminary data.</text>
</comment>
<keyword evidence="6 11" id="KW-0808">Transferase</keyword>
<dbReference type="Pfam" id="PF00343">
    <property type="entry name" value="Phosphorylase"/>
    <property type="match status" value="1"/>
</dbReference>
<comment type="catalytic activity">
    <reaction evidence="1 11">
        <text>[(1-&gt;4)-alpha-D-glucosyl](n) + phosphate = [(1-&gt;4)-alpha-D-glucosyl](n-1) + alpha-D-glucose 1-phosphate</text>
        <dbReference type="Rhea" id="RHEA:41732"/>
        <dbReference type="Rhea" id="RHEA-COMP:9584"/>
        <dbReference type="Rhea" id="RHEA-COMP:9586"/>
        <dbReference type="ChEBI" id="CHEBI:15444"/>
        <dbReference type="ChEBI" id="CHEBI:43474"/>
        <dbReference type="ChEBI" id="CHEBI:58601"/>
        <dbReference type="EC" id="2.4.1.1"/>
    </reaction>
</comment>
<dbReference type="InterPro" id="IPR000811">
    <property type="entry name" value="Glyco_trans_35"/>
</dbReference>
<dbReference type="PIRSF" id="PIRSF000460">
    <property type="entry name" value="Pprylas_GlgP"/>
    <property type="match status" value="1"/>
</dbReference>
<dbReference type="SUPFAM" id="SSF53756">
    <property type="entry name" value="UDP-Glycosyltransferase/glycogen phosphorylase"/>
    <property type="match status" value="1"/>
</dbReference>
<dbReference type="PANTHER" id="PTHR11468:SF3">
    <property type="entry name" value="GLYCOGEN PHOSPHORYLASE, LIVER FORM"/>
    <property type="match status" value="1"/>
</dbReference>
<dbReference type="InParanoid" id="A0A5R8QDX9"/>
<proteinExistence type="inferred from homology"/>
<evidence type="ECO:0000256" key="10">
    <source>
        <dbReference type="PIRSR" id="PIRSR000460-1"/>
    </source>
</evidence>
<dbReference type="GO" id="GO:0008184">
    <property type="term" value="F:glycogen phosphorylase activity"/>
    <property type="evidence" value="ECO:0007669"/>
    <property type="project" value="InterPro"/>
</dbReference>
<evidence type="ECO:0000256" key="11">
    <source>
        <dbReference type="RuleBase" id="RU000587"/>
    </source>
</evidence>
<dbReference type="RefSeq" id="WP_138190648.1">
    <property type="nucleotide sequence ID" value="NZ_VBWP01000003.1"/>
</dbReference>
<dbReference type="CDD" id="cd04300">
    <property type="entry name" value="GT35_Glycogen_Phosphorylase"/>
    <property type="match status" value="1"/>
</dbReference>
<comment type="cofactor">
    <cofactor evidence="2 11">
        <name>pyridoxal 5'-phosphate</name>
        <dbReference type="ChEBI" id="CHEBI:597326"/>
    </cofactor>
</comment>
<dbReference type="Proteomes" id="UP000306912">
    <property type="component" value="Unassembled WGS sequence"/>
</dbReference>
<dbReference type="NCBIfam" id="TIGR02093">
    <property type="entry name" value="P_ylase"/>
    <property type="match status" value="1"/>
</dbReference>
<name>A0A5R8QDX9_9FIRM</name>
<evidence type="ECO:0000256" key="8">
    <source>
        <dbReference type="ARBA" id="ARBA00023277"/>
    </source>
</evidence>
<keyword evidence="13" id="KW-1185">Reference proteome</keyword>
<keyword evidence="4" id="KW-0021">Allosteric enzyme</keyword>